<evidence type="ECO:0000256" key="2">
    <source>
        <dbReference type="SAM" id="MobiDB-lite"/>
    </source>
</evidence>
<feature type="compositionally biased region" description="Basic and acidic residues" evidence="2">
    <location>
        <begin position="213"/>
        <end position="224"/>
    </location>
</feature>
<dbReference type="Gene3D" id="3.30.40.10">
    <property type="entry name" value="Zinc/RING finger domain, C3HC4 (zinc finger)"/>
    <property type="match status" value="1"/>
</dbReference>
<proteinExistence type="predicted"/>
<dbReference type="PANTHER" id="PTHR47820:SF3">
    <property type="entry name" value="OS07G0499800 PROTEIN"/>
    <property type="match status" value="1"/>
</dbReference>
<feature type="domain" description="RING-type" evidence="3">
    <location>
        <begin position="752"/>
        <end position="791"/>
    </location>
</feature>
<feature type="region of interest" description="Disordered" evidence="2">
    <location>
        <begin position="406"/>
        <end position="449"/>
    </location>
</feature>
<dbReference type="AlphaFoldDB" id="A0A9P0ZPR1"/>
<reference evidence="4" key="1">
    <citation type="submission" date="2022-07" db="EMBL/GenBank/DDBJ databases">
        <authorList>
            <person name="Macas J."/>
            <person name="Novak P."/>
            <person name="Neumann P."/>
        </authorList>
    </citation>
    <scope>NUCLEOTIDE SEQUENCE</scope>
</reference>
<keyword evidence="1" id="KW-0479">Metal-binding</keyword>
<protein>
    <recommendedName>
        <fullName evidence="3">RING-type domain-containing protein</fullName>
    </recommendedName>
</protein>
<feature type="compositionally biased region" description="Low complexity" evidence="2">
    <location>
        <begin position="153"/>
        <end position="169"/>
    </location>
</feature>
<evidence type="ECO:0000256" key="1">
    <source>
        <dbReference type="PROSITE-ProRule" id="PRU00175"/>
    </source>
</evidence>
<keyword evidence="5" id="KW-1185">Reference proteome</keyword>
<keyword evidence="1" id="KW-0862">Zinc</keyword>
<dbReference type="OrthoDB" id="6078042at2759"/>
<dbReference type="InterPro" id="IPR001841">
    <property type="entry name" value="Znf_RING"/>
</dbReference>
<dbReference type="Pfam" id="PF13920">
    <property type="entry name" value="zf-C3HC4_3"/>
    <property type="match status" value="1"/>
</dbReference>
<feature type="compositionally biased region" description="Basic and acidic residues" evidence="2">
    <location>
        <begin position="420"/>
        <end position="442"/>
    </location>
</feature>
<gene>
    <name evidence="4" type="ORF">CEURO_LOCUS17313</name>
</gene>
<organism evidence="4 5">
    <name type="scientific">Cuscuta europaea</name>
    <name type="common">European dodder</name>
    <dbReference type="NCBI Taxonomy" id="41803"/>
    <lineage>
        <taxon>Eukaryota</taxon>
        <taxon>Viridiplantae</taxon>
        <taxon>Streptophyta</taxon>
        <taxon>Embryophyta</taxon>
        <taxon>Tracheophyta</taxon>
        <taxon>Spermatophyta</taxon>
        <taxon>Magnoliopsida</taxon>
        <taxon>eudicotyledons</taxon>
        <taxon>Gunneridae</taxon>
        <taxon>Pentapetalae</taxon>
        <taxon>asterids</taxon>
        <taxon>lamiids</taxon>
        <taxon>Solanales</taxon>
        <taxon>Convolvulaceae</taxon>
        <taxon>Cuscuteae</taxon>
        <taxon>Cuscuta</taxon>
        <taxon>Cuscuta subgen. Cuscuta</taxon>
    </lineage>
</organism>
<dbReference type="PANTHER" id="PTHR47820">
    <property type="entry name" value="BNAC05G24000D PROTEIN"/>
    <property type="match status" value="1"/>
</dbReference>
<dbReference type="EMBL" id="CAMAPE010000050">
    <property type="protein sequence ID" value="CAH9106504.1"/>
    <property type="molecule type" value="Genomic_DNA"/>
</dbReference>
<keyword evidence="1" id="KW-0863">Zinc-finger</keyword>
<dbReference type="Proteomes" id="UP001152484">
    <property type="component" value="Unassembled WGS sequence"/>
</dbReference>
<evidence type="ECO:0000259" key="3">
    <source>
        <dbReference type="PROSITE" id="PS50089"/>
    </source>
</evidence>
<accession>A0A9P0ZPR1</accession>
<dbReference type="PROSITE" id="PS50089">
    <property type="entry name" value="ZF_RING_2"/>
    <property type="match status" value="1"/>
</dbReference>
<dbReference type="SUPFAM" id="SSF57850">
    <property type="entry name" value="RING/U-box"/>
    <property type="match status" value="1"/>
</dbReference>
<feature type="region of interest" description="Disordered" evidence="2">
    <location>
        <begin position="191"/>
        <end position="240"/>
    </location>
</feature>
<dbReference type="GO" id="GO:0008270">
    <property type="term" value="F:zinc ion binding"/>
    <property type="evidence" value="ECO:0007669"/>
    <property type="project" value="UniProtKB-KW"/>
</dbReference>
<dbReference type="InterPro" id="IPR013083">
    <property type="entry name" value="Znf_RING/FYVE/PHD"/>
</dbReference>
<evidence type="ECO:0000313" key="4">
    <source>
        <dbReference type="EMBL" id="CAH9106504.1"/>
    </source>
</evidence>
<evidence type="ECO:0000313" key="5">
    <source>
        <dbReference type="Proteomes" id="UP001152484"/>
    </source>
</evidence>
<name>A0A9P0ZPR1_CUSEU</name>
<comment type="caution">
    <text evidence="4">The sequence shown here is derived from an EMBL/GenBank/DDBJ whole genome shotgun (WGS) entry which is preliminary data.</text>
</comment>
<feature type="region of interest" description="Disordered" evidence="2">
    <location>
        <begin position="147"/>
        <end position="175"/>
    </location>
</feature>
<sequence length="808" mass="91916">MASFQLEISPSSEFDFIMRNHHSRQNHCNTGDSTSFPENLQDLVHSCISDDPRNSNLADSNDNVNNVVNLTDLWVHKPQYLTNINEKTPKKRGSNKTTDNWDKARKKVFPKQGKYANKVAFVGEPLEAPRVVSSLVKKWRDFEAEAKPLASGDNNNNNNINNNSNDSSSCPTRTNSGVTLLQESISFVDIPPTWSRDCDSSSNEDESPTNDNDSFKDWESDRRAVSAPPSVRGRDSDATESERVRVIDIIKKLTSSGGDDNQDREHMSNVAVNEAPPLARVNKSCTEHGSSNCPVVQSPRISIRGRQALNDLIVQIERERARELEGLMERKAVSKFQQKGRIQAMLKLKFLRREANMKDAPRGNSSCITPESSRSTKSSILHLREKFKEVVQKGLADSKATIEEASGDKNLELETVSTSKPEKESHREETPDELYQNKKEATKNASKQMDEIGTSVTQARCEVRCEDEFTKCVDTVKVIRKNSNECKNMSEWEENDWSWVSDCSHDDANSSRWDQLQFDFQQDDDLQQRVEEMCQDWINDVSRPRSQWEDLRQARYQEMLDPFFNNGDLQQLLERKSVSNFLSGEKRDKIDQLMISRSQKQPTIVNSGIEQTQEHGMEMVEDKIEEAVQSVIEGNLNQEEEENVDSINNNQIPQHNSECEINDESYHIASTSLSQGQSPNIIIPQANEMNFVDELMGHMHQLHQEISEIRRAIIGCIDMQMKLHHSIKNEVASAFDNLGKQNGRTLSKTNYCSVCHEITINSLLYRCGHMCTCFKCAQELQRANEKCPICRAPIMDVVFVNPSTREVL</sequence>
<dbReference type="CDD" id="cd16647">
    <property type="entry name" value="mRING-HC-C3HC5_NEU1"/>
    <property type="match status" value="1"/>
</dbReference>